<evidence type="ECO:0000313" key="3">
    <source>
        <dbReference type="Proteomes" id="UP000006591"/>
    </source>
</evidence>
<keyword evidence="3" id="KW-1185">Reference proteome</keyword>
<reference evidence="2" key="1">
    <citation type="submission" date="2015-04" db="UniProtKB">
        <authorList>
            <consortium name="EnsemblPlants"/>
        </authorList>
    </citation>
    <scope>IDENTIFICATION</scope>
    <source>
        <strain evidence="2">SL10</strain>
    </source>
</reference>
<dbReference type="eggNOG" id="KOG1187">
    <property type="taxonomic scope" value="Eukaryota"/>
</dbReference>
<feature type="region of interest" description="Disordered" evidence="1">
    <location>
        <begin position="333"/>
        <end position="367"/>
    </location>
</feature>
<dbReference type="EnsemblPlants" id="ONIVA04G22010.1">
    <property type="protein sequence ID" value="ONIVA04G22010.1"/>
    <property type="gene ID" value="ONIVA04G22010"/>
</dbReference>
<dbReference type="Proteomes" id="UP000006591">
    <property type="component" value="Chromosome 4"/>
</dbReference>
<feature type="compositionally biased region" description="Polar residues" evidence="1">
    <location>
        <begin position="269"/>
        <end position="290"/>
    </location>
</feature>
<dbReference type="OMA" id="CRITPIM"/>
<name>A0A0E0H531_ORYNI</name>
<evidence type="ECO:0000313" key="2">
    <source>
        <dbReference type="EnsemblPlants" id="ONIVA04G22010.1"/>
    </source>
</evidence>
<evidence type="ECO:0000256" key="1">
    <source>
        <dbReference type="SAM" id="MobiDB-lite"/>
    </source>
</evidence>
<sequence>MTSCNWVNFYLKSFPPPRLRSRIAVPVRPRLRRVLPSILPGDRSQCRALSCCHAGPANILRLYACEDSSLCRVSCKDVATCGRAAASAKSECCYPLSDSSMWAFTEFECREFSSWVKNWSAAAGVALGIVRGVEVEWDVPKGSEMVTCADGAVLINATAVHGGMWCAYDTDLIGDGFARGTVCSKGTCILSMIVPAPAAILGRKVTTGSVFSPGRNSPKRRGGTPGRVRRVRVQTGNEEDDPPPLAPLALPSLPLHPASGHTNCHVHPNATTAAPNGQTAASGRTTSPSPSDRPCRITPIMGHVLATPSGRATAAVCPGHATLTLGRHPTADGHRALGRSAPSVPAPCRDTSAASEPRPSCRAWGGQIRPQGVGSTVLCPGHAASPPCTGPRRPTAHRAPPLIPSRCAARTTRGAARSSYRSTGSTATPRRLAVVASDRGEDQLLSEVSHRNIARAVGFCPNSSNPVHEHFAGGTLELLTGLRHQHPFDSVAPKLREGRLHEVIDPTLLTGKQLPAPNEEERKMFELAVMYMLSAQNGLCMLGVAKELMQIVRNNIGSSSKIEISLEETFLELEPAADDLHVAQDAASPSSFKRELHHHLIHLE</sequence>
<feature type="compositionally biased region" description="Low complexity" evidence="1">
    <location>
        <begin position="247"/>
        <end position="259"/>
    </location>
</feature>
<dbReference type="HOGENOM" id="CLU_537924_0_0_1"/>
<proteinExistence type="predicted"/>
<organism evidence="2">
    <name type="scientific">Oryza nivara</name>
    <name type="common">Indian wild rice</name>
    <name type="synonym">Oryza sativa f. spontanea</name>
    <dbReference type="NCBI Taxonomy" id="4536"/>
    <lineage>
        <taxon>Eukaryota</taxon>
        <taxon>Viridiplantae</taxon>
        <taxon>Streptophyta</taxon>
        <taxon>Embryophyta</taxon>
        <taxon>Tracheophyta</taxon>
        <taxon>Spermatophyta</taxon>
        <taxon>Magnoliopsida</taxon>
        <taxon>Liliopsida</taxon>
        <taxon>Poales</taxon>
        <taxon>Poaceae</taxon>
        <taxon>BOP clade</taxon>
        <taxon>Oryzoideae</taxon>
        <taxon>Oryzeae</taxon>
        <taxon>Oryzinae</taxon>
        <taxon>Oryza</taxon>
    </lineage>
</organism>
<dbReference type="STRING" id="4536.A0A0E0H531"/>
<dbReference type="Gramene" id="ONIVA04G22010.1">
    <property type="protein sequence ID" value="ONIVA04G22010.1"/>
    <property type="gene ID" value="ONIVA04G22010"/>
</dbReference>
<feature type="region of interest" description="Disordered" evidence="1">
    <location>
        <begin position="208"/>
        <end position="293"/>
    </location>
</feature>
<dbReference type="AlphaFoldDB" id="A0A0E0H531"/>
<accession>A0A0E0H531</accession>
<feature type="compositionally biased region" description="Basic residues" evidence="1">
    <location>
        <begin position="217"/>
        <end position="232"/>
    </location>
</feature>
<protein>
    <submittedName>
        <fullName evidence="2">Uncharacterized protein</fullName>
    </submittedName>
</protein>
<reference evidence="2" key="2">
    <citation type="submission" date="2018-04" db="EMBL/GenBank/DDBJ databases">
        <title>OnivRS2 (Oryza nivara Reference Sequence Version 2).</title>
        <authorList>
            <person name="Zhang J."/>
            <person name="Kudrna D."/>
            <person name="Lee S."/>
            <person name="Talag J."/>
            <person name="Rajasekar S."/>
            <person name="Welchert J."/>
            <person name="Hsing Y.-I."/>
            <person name="Wing R.A."/>
        </authorList>
    </citation>
    <scope>NUCLEOTIDE SEQUENCE [LARGE SCALE GENOMIC DNA]</scope>
    <source>
        <strain evidence="2">SL10</strain>
    </source>
</reference>